<evidence type="ECO:0000313" key="2">
    <source>
        <dbReference type="EnsemblMetazoa" id="Aqu2.1.28996_001"/>
    </source>
</evidence>
<dbReference type="SUPFAM" id="SSF47986">
    <property type="entry name" value="DEATH domain"/>
    <property type="match status" value="1"/>
</dbReference>
<evidence type="ECO:0008006" key="3">
    <source>
        <dbReference type="Google" id="ProtNLM"/>
    </source>
</evidence>
<sequence length="224" mass="25186">DVELNPGPMIDDQPSCLLFAKSLKPLVDWKSFANCLCGITKSDVNIIDKKKRNAHLMKMVLHKRWLQVNPTASWRDVINALKQCKENELARTIEDKVTDPTVGRSTNDYMEVSTSNASPGPITGNPKDILRTHSVKLVDSISIDIPRTAYALYAKEPIPQQTKQEMLVPAVDNFTKAANLMNVIEKQLESSLNSEQYLIDICHVLINQQHRTITDIATSILHQL</sequence>
<dbReference type="InParanoid" id="A0A1X7UMW4"/>
<organism evidence="2">
    <name type="scientific">Amphimedon queenslandica</name>
    <name type="common">Sponge</name>
    <dbReference type="NCBI Taxonomy" id="400682"/>
    <lineage>
        <taxon>Eukaryota</taxon>
        <taxon>Metazoa</taxon>
        <taxon>Porifera</taxon>
        <taxon>Demospongiae</taxon>
        <taxon>Heteroscleromorpha</taxon>
        <taxon>Haplosclerida</taxon>
        <taxon>Niphatidae</taxon>
        <taxon>Amphimedon</taxon>
    </lineage>
</organism>
<protein>
    <recommendedName>
        <fullName evidence="3">Death domain-containing protein</fullName>
    </recommendedName>
</protein>
<dbReference type="InterPro" id="IPR011029">
    <property type="entry name" value="DEATH-like_dom_sf"/>
</dbReference>
<dbReference type="AlphaFoldDB" id="A0A1X7UMW4"/>
<accession>A0A1X7UMW4</accession>
<reference evidence="2" key="1">
    <citation type="submission" date="2017-05" db="UniProtKB">
        <authorList>
            <consortium name="EnsemblMetazoa"/>
        </authorList>
    </citation>
    <scope>IDENTIFICATION</scope>
</reference>
<proteinExistence type="predicted"/>
<evidence type="ECO:0000256" key="1">
    <source>
        <dbReference type="SAM" id="MobiDB-lite"/>
    </source>
</evidence>
<name>A0A1X7UMW4_AMPQE</name>
<dbReference type="Gene3D" id="1.10.533.10">
    <property type="entry name" value="Death Domain, Fas"/>
    <property type="match status" value="1"/>
</dbReference>
<feature type="region of interest" description="Disordered" evidence="1">
    <location>
        <begin position="100"/>
        <end position="126"/>
    </location>
</feature>
<dbReference type="EnsemblMetazoa" id="Aqu2.1.28996_001">
    <property type="protein sequence ID" value="Aqu2.1.28996_001"/>
    <property type="gene ID" value="Aqu2.1.28996"/>
</dbReference>
<feature type="compositionally biased region" description="Polar residues" evidence="1">
    <location>
        <begin position="103"/>
        <end position="118"/>
    </location>
</feature>